<organism evidence="1 2">
    <name type="scientific">Brachionus plicatilis</name>
    <name type="common">Marine rotifer</name>
    <name type="synonym">Brachionus muelleri</name>
    <dbReference type="NCBI Taxonomy" id="10195"/>
    <lineage>
        <taxon>Eukaryota</taxon>
        <taxon>Metazoa</taxon>
        <taxon>Spiralia</taxon>
        <taxon>Gnathifera</taxon>
        <taxon>Rotifera</taxon>
        <taxon>Eurotatoria</taxon>
        <taxon>Monogononta</taxon>
        <taxon>Pseudotrocha</taxon>
        <taxon>Ploima</taxon>
        <taxon>Brachionidae</taxon>
        <taxon>Brachionus</taxon>
    </lineage>
</organism>
<evidence type="ECO:0000313" key="1">
    <source>
        <dbReference type="EMBL" id="RMZ99388.1"/>
    </source>
</evidence>
<dbReference type="EMBL" id="REGN01010246">
    <property type="protein sequence ID" value="RMZ99388.1"/>
    <property type="molecule type" value="Genomic_DNA"/>
</dbReference>
<evidence type="ECO:0000313" key="2">
    <source>
        <dbReference type="Proteomes" id="UP000276133"/>
    </source>
</evidence>
<comment type="caution">
    <text evidence="1">The sequence shown here is derived from an EMBL/GenBank/DDBJ whole genome shotgun (WGS) entry which is preliminary data.</text>
</comment>
<name>A0A3M7PK69_BRAPC</name>
<proteinExistence type="predicted"/>
<reference evidence="1 2" key="1">
    <citation type="journal article" date="2018" name="Sci. Rep.">
        <title>Genomic signatures of local adaptation to the degree of environmental predictability in rotifers.</title>
        <authorList>
            <person name="Franch-Gras L."/>
            <person name="Hahn C."/>
            <person name="Garcia-Roger E.M."/>
            <person name="Carmona M.J."/>
            <person name="Serra M."/>
            <person name="Gomez A."/>
        </authorList>
    </citation>
    <scope>NUCLEOTIDE SEQUENCE [LARGE SCALE GENOMIC DNA]</scope>
    <source>
        <strain evidence="1">HYR1</strain>
    </source>
</reference>
<accession>A0A3M7PK69</accession>
<dbReference type="Proteomes" id="UP000276133">
    <property type="component" value="Unassembled WGS sequence"/>
</dbReference>
<dbReference type="AlphaFoldDB" id="A0A3M7PK69"/>
<protein>
    <submittedName>
        <fullName evidence="1">Uncharacterized protein</fullName>
    </submittedName>
</protein>
<sequence>MLFEFESLCQMTVWRQLQYLLGLALFSIFQDRIGQTIFPKQLGPASAYIEAVVWQLIRETESPSGLSDPFCPLPKYYIKMNK</sequence>
<gene>
    <name evidence="1" type="ORF">BpHYR1_030706</name>
</gene>
<keyword evidence="2" id="KW-1185">Reference proteome</keyword>